<dbReference type="Proteomes" id="UP001630127">
    <property type="component" value="Unassembled WGS sequence"/>
</dbReference>
<reference evidence="1 2" key="1">
    <citation type="submission" date="2024-11" db="EMBL/GenBank/DDBJ databases">
        <title>A near-complete genome assembly of Cinchona calisaya.</title>
        <authorList>
            <person name="Lian D.C."/>
            <person name="Zhao X.W."/>
            <person name="Wei L."/>
        </authorList>
    </citation>
    <scope>NUCLEOTIDE SEQUENCE [LARGE SCALE GENOMIC DNA]</scope>
    <source>
        <tissue evidence="1">Nenye</tissue>
    </source>
</reference>
<gene>
    <name evidence="1" type="ORF">ACH5RR_013303</name>
</gene>
<dbReference type="EMBL" id="JBJUIK010000006">
    <property type="protein sequence ID" value="KAL3524931.1"/>
    <property type="molecule type" value="Genomic_DNA"/>
</dbReference>
<sequence length="313" mass="35478">MEKVEVNEDKTMGCAMGTLEDKGNLRNKTNYGYTLGIESQLEKIVVDVGGDEIRNFLSNGFKASQMFDGVQEGVDENATLNNLHVEEQGSYKVMYKLVFDFNDNNKSGSYSNLFTGLSKDASNSSALLMNIVDIEIKGIATNVAHESIPVESKRVKELEEILVGEVQEYYTYWNMEEGDTNLEEIELLMLILEKVETLKLDNNGDIEHNVEVLVGLKLEHNSAVVDRLQKSEKEVLGLKKTGVNNVLLEFEILDMSYFNGKVEVQKKLPGSRQRRWRKLIQIWILKDKDKVRRGYCNILKIRGGIKLQEGDSA</sequence>
<name>A0ABD2ZZP2_9GENT</name>
<protein>
    <submittedName>
        <fullName evidence="1">Uncharacterized protein</fullName>
    </submittedName>
</protein>
<evidence type="ECO:0000313" key="2">
    <source>
        <dbReference type="Proteomes" id="UP001630127"/>
    </source>
</evidence>
<dbReference type="AlphaFoldDB" id="A0ABD2ZZP2"/>
<proteinExistence type="predicted"/>
<accession>A0ABD2ZZP2</accession>
<comment type="caution">
    <text evidence="1">The sequence shown here is derived from an EMBL/GenBank/DDBJ whole genome shotgun (WGS) entry which is preliminary data.</text>
</comment>
<keyword evidence="2" id="KW-1185">Reference proteome</keyword>
<organism evidence="1 2">
    <name type="scientific">Cinchona calisaya</name>
    <dbReference type="NCBI Taxonomy" id="153742"/>
    <lineage>
        <taxon>Eukaryota</taxon>
        <taxon>Viridiplantae</taxon>
        <taxon>Streptophyta</taxon>
        <taxon>Embryophyta</taxon>
        <taxon>Tracheophyta</taxon>
        <taxon>Spermatophyta</taxon>
        <taxon>Magnoliopsida</taxon>
        <taxon>eudicotyledons</taxon>
        <taxon>Gunneridae</taxon>
        <taxon>Pentapetalae</taxon>
        <taxon>asterids</taxon>
        <taxon>lamiids</taxon>
        <taxon>Gentianales</taxon>
        <taxon>Rubiaceae</taxon>
        <taxon>Cinchonoideae</taxon>
        <taxon>Cinchoneae</taxon>
        <taxon>Cinchona</taxon>
    </lineage>
</organism>
<evidence type="ECO:0000313" key="1">
    <source>
        <dbReference type="EMBL" id="KAL3524931.1"/>
    </source>
</evidence>